<keyword evidence="5" id="KW-0813">Transport</keyword>
<evidence type="ECO:0000313" key="12">
    <source>
        <dbReference type="Proteomes" id="UP000294567"/>
    </source>
</evidence>
<feature type="chain" id="PRO_5039444412" evidence="9">
    <location>
        <begin position="22"/>
        <end position="308"/>
    </location>
</feature>
<gene>
    <name evidence="11" type="ORF">EDD65_10730</name>
</gene>
<keyword evidence="8" id="KW-0449">Lipoprotein</keyword>
<comment type="function">
    <text evidence="1">Part of the ABC transporter complex PstSACB involved in phosphate import.</text>
</comment>
<dbReference type="InterPro" id="IPR024370">
    <property type="entry name" value="PBP_domain"/>
</dbReference>
<proteinExistence type="inferred from homology"/>
<dbReference type="GO" id="GO:0006817">
    <property type="term" value="P:phosphate ion transport"/>
    <property type="evidence" value="ECO:0007669"/>
    <property type="project" value="UniProtKB-KW"/>
</dbReference>
<comment type="similarity">
    <text evidence="3">Belongs to the PstS family.</text>
</comment>
<dbReference type="Gene3D" id="3.40.190.10">
    <property type="entry name" value="Periplasmic binding protein-like II"/>
    <property type="match status" value="2"/>
</dbReference>
<organism evidence="11 12">
    <name type="scientific">Keratinibaculum paraultunense</name>
    <dbReference type="NCBI Taxonomy" id="1278232"/>
    <lineage>
        <taxon>Bacteria</taxon>
        <taxon>Bacillati</taxon>
        <taxon>Bacillota</taxon>
        <taxon>Tissierellia</taxon>
        <taxon>Tissierellales</taxon>
        <taxon>Tepidimicrobiaceae</taxon>
        <taxon>Keratinibaculum</taxon>
    </lineage>
</organism>
<dbReference type="RefSeq" id="WP_132027685.1">
    <property type="nucleotide sequence ID" value="NZ_CP068564.1"/>
</dbReference>
<dbReference type="PANTHER" id="PTHR30570:SF1">
    <property type="entry name" value="PHOSPHATE-BINDING PROTEIN PSTS"/>
    <property type="match status" value="1"/>
</dbReference>
<evidence type="ECO:0000256" key="6">
    <source>
        <dbReference type="ARBA" id="ARBA00022729"/>
    </source>
</evidence>
<sequence length="308" mass="33192">MKKVLNLLLITIIIMSLLVGCTDNNDNNTPANSSPKNTNEETEDFDTNKTINVVTREEGSGTRGAFVEIVGILEKDADGNEVDKTYAEAIVQNSTNAVMTAVAGDKYSIGYISLGSLNDTVKAVKIDGVEATPENILDDSYKLARPFNLAYKDDLNPLAKDFIDFILSAEGQKIAEEEGYVPINTNPPSYENVDEQKGSILVAGSTSVAPLMEKLVEAYQELNPEVSIDIQATGSSAGMQSAMEGTADIGMASRELKDSELAELTSVSIAVDGIAVIVNKENPLEDLSIDELKSIYIGEITKWNEVIK</sequence>
<dbReference type="OrthoDB" id="9790048at2"/>
<evidence type="ECO:0000256" key="5">
    <source>
        <dbReference type="ARBA" id="ARBA00022592"/>
    </source>
</evidence>
<evidence type="ECO:0000256" key="2">
    <source>
        <dbReference type="ARBA" id="ARBA00004193"/>
    </source>
</evidence>
<evidence type="ECO:0000256" key="7">
    <source>
        <dbReference type="ARBA" id="ARBA00023139"/>
    </source>
</evidence>
<dbReference type="PANTHER" id="PTHR30570">
    <property type="entry name" value="PERIPLASMIC PHOSPHATE BINDING COMPONENT OF PHOSPHATE ABC TRANSPORTER"/>
    <property type="match status" value="1"/>
</dbReference>
<keyword evidence="6 9" id="KW-0732">Signal</keyword>
<dbReference type="AlphaFoldDB" id="A0A4R3KW50"/>
<comment type="caution">
    <text evidence="11">The sequence shown here is derived from an EMBL/GenBank/DDBJ whole genome shotgun (WGS) entry which is preliminary data.</text>
</comment>
<reference evidence="11 12" key="1">
    <citation type="submission" date="2019-03" db="EMBL/GenBank/DDBJ databases">
        <title>Genomic Encyclopedia of Type Strains, Phase IV (KMG-IV): sequencing the most valuable type-strain genomes for metagenomic binning, comparative biology and taxonomic classification.</title>
        <authorList>
            <person name="Goeker M."/>
        </authorList>
    </citation>
    <scope>NUCLEOTIDE SEQUENCE [LARGE SCALE GENOMIC DNA]</scope>
    <source>
        <strain evidence="11 12">DSM 26752</strain>
    </source>
</reference>
<dbReference type="EMBL" id="SMAE01000007">
    <property type="protein sequence ID" value="TCS88680.1"/>
    <property type="molecule type" value="Genomic_DNA"/>
</dbReference>
<accession>A0A4R3KW50</accession>
<comment type="subcellular location">
    <subcellularLocation>
        <location evidence="2">Cell membrane</location>
        <topology evidence="2">Lipid-anchor</topology>
    </subcellularLocation>
</comment>
<evidence type="ECO:0000256" key="8">
    <source>
        <dbReference type="ARBA" id="ARBA00023288"/>
    </source>
</evidence>
<evidence type="ECO:0000313" key="11">
    <source>
        <dbReference type="EMBL" id="TCS88680.1"/>
    </source>
</evidence>
<feature type="signal peptide" evidence="9">
    <location>
        <begin position="1"/>
        <end position="21"/>
    </location>
</feature>
<dbReference type="Proteomes" id="UP000294567">
    <property type="component" value="Unassembled WGS sequence"/>
</dbReference>
<protein>
    <submittedName>
        <fullName evidence="11">Phosphate ABC transporter substrate-binding protein (PhoT family)</fullName>
    </submittedName>
</protein>
<dbReference type="PROSITE" id="PS51257">
    <property type="entry name" value="PROKAR_LIPOPROTEIN"/>
    <property type="match status" value="1"/>
</dbReference>
<evidence type="ECO:0000256" key="1">
    <source>
        <dbReference type="ARBA" id="ARBA00002841"/>
    </source>
</evidence>
<evidence type="ECO:0000256" key="3">
    <source>
        <dbReference type="ARBA" id="ARBA00008725"/>
    </source>
</evidence>
<keyword evidence="12" id="KW-1185">Reference proteome</keyword>
<keyword evidence="7" id="KW-0564">Palmitate</keyword>
<dbReference type="SUPFAM" id="SSF53850">
    <property type="entry name" value="Periplasmic binding protein-like II"/>
    <property type="match status" value="2"/>
</dbReference>
<dbReference type="GO" id="GO:0005886">
    <property type="term" value="C:plasma membrane"/>
    <property type="evidence" value="ECO:0007669"/>
    <property type="project" value="UniProtKB-SubCell"/>
</dbReference>
<evidence type="ECO:0000256" key="4">
    <source>
        <dbReference type="ARBA" id="ARBA00011529"/>
    </source>
</evidence>
<name>A0A4R3KW50_9FIRM</name>
<dbReference type="Pfam" id="PF12849">
    <property type="entry name" value="PBP_like_2"/>
    <property type="match status" value="2"/>
</dbReference>
<keyword evidence="5" id="KW-0592">Phosphate transport</keyword>
<comment type="subunit">
    <text evidence="4">The complex is composed of two ATP-binding proteins (PstB), two transmembrane proteins (PstC and PstA) and a solute-binding protein (PstS).</text>
</comment>
<feature type="domain" description="PBP" evidence="10">
    <location>
        <begin position="196"/>
        <end position="305"/>
    </location>
</feature>
<dbReference type="InterPro" id="IPR050811">
    <property type="entry name" value="Phosphate_ABC_transporter"/>
</dbReference>
<feature type="domain" description="PBP" evidence="10">
    <location>
        <begin position="48"/>
        <end position="170"/>
    </location>
</feature>
<evidence type="ECO:0000256" key="9">
    <source>
        <dbReference type="SAM" id="SignalP"/>
    </source>
</evidence>
<evidence type="ECO:0000259" key="10">
    <source>
        <dbReference type="Pfam" id="PF12849"/>
    </source>
</evidence>